<evidence type="ECO:0000256" key="1">
    <source>
        <dbReference type="SAM" id="MobiDB-lite"/>
    </source>
</evidence>
<dbReference type="EMBL" id="KC612309">
    <property type="protein sequence ID" value="AGH59740.1"/>
    <property type="molecule type" value="Genomic_DNA"/>
</dbReference>
<proteinExistence type="predicted"/>
<feature type="region of interest" description="Disordered" evidence="1">
    <location>
        <begin position="213"/>
        <end position="245"/>
    </location>
</feature>
<sequence>TPMADGKLAAHQLTLRIGGKEDFNGCTTALTSNNGRSALANHRKATITTGMIILGISPTTTTYTAKQTYVVGCDPEGDDCANDKDTETKYFVTAKYVAYTLCRIRNKLPTKPNRPLSKGLKELHETADVQELAYLPLYGKHSKSTTPQQREAVAAELLGKEKTGEVYFVQVYNSQKCDVDATATNGRKTLSNIVSSGDYGLCLAICHHEATKSTRTANNRQKSTERRKNRCSRQEKKIKQGTKQTQQRIALAIQNLKPAQKGHGCK</sequence>
<accession>M4TA26</accession>
<feature type="non-terminal residue" evidence="2">
    <location>
        <position position="1"/>
    </location>
</feature>
<name>M4TA26_9TRYP</name>
<reference evidence="2" key="1">
    <citation type="submission" date="2013-02" db="EMBL/GenBank/DDBJ databases">
        <authorList>
            <person name="Cross G.A.M."/>
            <person name="Kim H.-S."/>
            <person name="Wickstead B."/>
        </authorList>
    </citation>
    <scope>NUCLEOTIDE SEQUENCE</scope>
    <source>
        <strain evidence="2">Lister 427</strain>
    </source>
</reference>
<organism evidence="2">
    <name type="scientific">Trypanosoma brucei</name>
    <dbReference type="NCBI Taxonomy" id="5691"/>
    <lineage>
        <taxon>Eukaryota</taxon>
        <taxon>Discoba</taxon>
        <taxon>Euglenozoa</taxon>
        <taxon>Kinetoplastea</taxon>
        <taxon>Metakinetoplastina</taxon>
        <taxon>Trypanosomatida</taxon>
        <taxon>Trypanosomatidae</taxon>
        <taxon>Trypanosoma</taxon>
    </lineage>
</organism>
<dbReference type="VEuPathDB" id="TriTrypDB:Tb427_000575000"/>
<evidence type="ECO:0000313" key="2">
    <source>
        <dbReference type="EMBL" id="AGH59740.1"/>
    </source>
</evidence>
<reference evidence="2" key="2">
    <citation type="journal article" date="2014" name="Mol. Biochem. Parasitol.">
        <title>Capturing the variant surface glycoprotein repertoire (the VSGnome) of Trypanosoma brucei Lister 427.</title>
        <authorList>
            <person name="Cross G.A."/>
            <person name="Kim H.S."/>
            <person name="Wickstead B."/>
        </authorList>
    </citation>
    <scope>NUCLEOTIDE SEQUENCE</scope>
    <source>
        <strain evidence="2">Lister 427</strain>
    </source>
</reference>
<dbReference type="AlphaFoldDB" id="M4TA26"/>
<protein>
    <submittedName>
        <fullName evidence="2">Variant surface glycoprotein 3718</fullName>
    </submittedName>
</protein>
<feature type="compositionally biased region" description="Basic and acidic residues" evidence="1">
    <location>
        <begin position="222"/>
        <end position="238"/>
    </location>
</feature>